<name>A0A921LDN2_9BACT</name>
<dbReference type="Gene3D" id="3.40.50.720">
    <property type="entry name" value="NAD(P)-binding Rossmann-like Domain"/>
    <property type="match status" value="1"/>
</dbReference>
<dbReference type="InterPro" id="IPR001509">
    <property type="entry name" value="Epimerase_deHydtase"/>
</dbReference>
<organism evidence="2 3">
    <name type="scientific">Mediterranea massiliensis</name>
    <dbReference type="NCBI Taxonomy" id="1841865"/>
    <lineage>
        <taxon>Bacteria</taxon>
        <taxon>Pseudomonadati</taxon>
        <taxon>Bacteroidota</taxon>
        <taxon>Bacteroidia</taxon>
        <taxon>Bacteroidales</taxon>
        <taxon>Bacteroidaceae</taxon>
        <taxon>Mediterranea</taxon>
    </lineage>
</organism>
<comment type="caution">
    <text evidence="2">The sequence shown here is derived from an EMBL/GenBank/DDBJ whole genome shotgun (WGS) entry which is preliminary data.</text>
</comment>
<reference evidence="2" key="1">
    <citation type="journal article" date="2021" name="PeerJ">
        <title>Extensive microbial diversity within the chicken gut microbiome revealed by metagenomics and culture.</title>
        <authorList>
            <person name="Gilroy R."/>
            <person name="Ravi A."/>
            <person name="Getino M."/>
            <person name="Pursley I."/>
            <person name="Horton D.L."/>
            <person name="Alikhan N.F."/>
            <person name="Baker D."/>
            <person name="Gharbi K."/>
            <person name="Hall N."/>
            <person name="Watson M."/>
            <person name="Adriaenssens E.M."/>
            <person name="Foster-Nyarko E."/>
            <person name="Jarju S."/>
            <person name="Secka A."/>
            <person name="Antonio M."/>
            <person name="Oren A."/>
            <person name="Chaudhuri R.R."/>
            <person name="La Ragione R."/>
            <person name="Hildebrand F."/>
            <person name="Pallen M.J."/>
        </authorList>
    </citation>
    <scope>NUCLEOTIDE SEQUENCE</scope>
    <source>
        <strain evidence="2">CHK55-1828</strain>
    </source>
</reference>
<evidence type="ECO:0000313" key="2">
    <source>
        <dbReference type="EMBL" id="HJF91782.1"/>
    </source>
</evidence>
<feature type="domain" description="NAD-dependent epimerase/dehydratase" evidence="1">
    <location>
        <begin position="5"/>
        <end position="230"/>
    </location>
</feature>
<protein>
    <submittedName>
        <fullName evidence="2">NAD-dependent epimerase/dehydratase family protein</fullName>
    </submittedName>
</protein>
<dbReference type="RefSeq" id="WP_072546475.1">
    <property type="nucleotide sequence ID" value="NZ_DYVX01000044.1"/>
</dbReference>
<evidence type="ECO:0000313" key="3">
    <source>
        <dbReference type="Proteomes" id="UP000717835"/>
    </source>
</evidence>
<dbReference type="InterPro" id="IPR036291">
    <property type="entry name" value="NAD(P)-bd_dom_sf"/>
</dbReference>
<dbReference type="InterPro" id="IPR050177">
    <property type="entry name" value="Lipid_A_modif_metabolic_enz"/>
</dbReference>
<proteinExistence type="predicted"/>
<dbReference type="EMBL" id="DYVX01000044">
    <property type="protein sequence ID" value="HJF91782.1"/>
    <property type="molecule type" value="Genomic_DNA"/>
</dbReference>
<reference evidence="2" key="2">
    <citation type="submission" date="2021-09" db="EMBL/GenBank/DDBJ databases">
        <authorList>
            <person name="Gilroy R."/>
        </authorList>
    </citation>
    <scope>NUCLEOTIDE SEQUENCE</scope>
    <source>
        <strain evidence="2">CHK55-1828</strain>
    </source>
</reference>
<dbReference type="AlphaFoldDB" id="A0A921LDN2"/>
<sequence length="336" mass="38302">MKQTILITGASGFIGSFLVEEALHRGMDTWAGVRASSSRKYLQEPGLHFLELDFAHADRLCEQLKAHREAHGAFDYVVHCAGVTKCIDPADFDRVNYGQTRTLVETLRSLGMTPRQFAFISTLSVFGPVHEDTYEPIRESDTPQPNTAYGRSKLKAERYLLGLDGFPCVIYRPTGVYGPRERDYYLMAESIKRHVDLSVGYRRQDLTFVYVKDVVQAVFLGIEREVSGRAYFLSDGQVYASRTFSDLICRELGNPLIIRIKCPLFLLKVVSLLAERWAALRKTTSTLNGDKYNIMKQRNWQCDIAPAVRELGYRPAYDLDRGVTETIAWYKKEGWL</sequence>
<dbReference type="Proteomes" id="UP000717835">
    <property type="component" value="Unassembled WGS sequence"/>
</dbReference>
<dbReference type="Pfam" id="PF01370">
    <property type="entry name" value="Epimerase"/>
    <property type="match status" value="1"/>
</dbReference>
<dbReference type="PANTHER" id="PTHR43245:SF58">
    <property type="entry name" value="BLL5923 PROTEIN"/>
    <property type="match status" value="1"/>
</dbReference>
<dbReference type="SUPFAM" id="SSF51735">
    <property type="entry name" value="NAD(P)-binding Rossmann-fold domains"/>
    <property type="match status" value="1"/>
</dbReference>
<evidence type="ECO:0000259" key="1">
    <source>
        <dbReference type="Pfam" id="PF01370"/>
    </source>
</evidence>
<accession>A0A921LDN2</accession>
<dbReference type="PANTHER" id="PTHR43245">
    <property type="entry name" value="BIFUNCTIONAL POLYMYXIN RESISTANCE PROTEIN ARNA"/>
    <property type="match status" value="1"/>
</dbReference>
<gene>
    <name evidence="2" type="ORF">K8W02_05275</name>
</gene>
<dbReference type="OrthoDB" id="1490291at2"/>